<sequence length="121" mass="13132">MAGYRSDETWRPAFKTGQIFFGHPQECCDCLIWELRTSGARIEVRPEAVPPRTVRLVSIALMLNQACEVVARAGRTIELRFSAPPEPAGATAAGTGAGPARDAPDATRPVLGRTRFPPERS</sequence>
<feature type="compositionally biased region" description="Low complexity" evidence="1">
    <location>
        <begin position="88"/>
        <end position="109"/>
    </location>
</feature>
<name>A0ABV2NRC3_9HYPH</name>
<dbReference type="EMBL" id="JBEPNW010000002">
    <property type="protein sequence ID" value="MET3868986.1"/>
    <property type="molecule type" value="Genomic_DNA"/>
</dbReference>
<gene>
    <name evidence="2" type="ORF">ABIC20_006295</name>
</gene>
<protein>
    <submittedName>
        <fullName evidence="2">Uncharacterized protein</fullName>
    </submittedName>
</protein>
<evidence type="ECO:0000313" key="2">
    <source>
        <dbReference type="EMBL" id="MET3868986.1"/>
    </source>
</evidence>
<accession>A0ABV2NRC3</accession>
<keyword evidence="3" id="KW-1185">Reference proteome</keyword>
<evidence type="ECO:0000256" key="1">
    <source>
        <dbReference type="SAM" id="MobiDB-lite"/>
    </source>
</evidence>
<organism evidence="2 3">
    <name type="scientific">Methylobacterium radiotolerans</name>
    <dbReference type="NCBI Taxonomy" id="31998"/>
    <lineage>
        <taxon>Bacteria</taxon>
        <taxon>Pseudomonadati</taxon>
        <taxon>Pseudomonadota</taxon>
        <taxon>Alphaproteobacteria</taxon>
        <taxon>Hyphomicrobiales</taxon>
        <taxon>Methylobacteriaceae</taxon>
        <taxon>Methylobacterium</taxon>
    </lineage>
</organism>
<dbReference type="RefSeq" id="WP_063110275.1">
    <property type="nucleotide sequence ID" value="NZ_CAJCKR010000003.1"/>
</dbReference>
<feature type="region of interest" description="Disordered" evidence="1">
    <location>
        <begin position="82"/>
        <end position="121"/>
    </location>
</feature>
<dbReference type="Proteomes" id="UP001549119">
    <property type="component" value="Unassembled WGS sequence"/>
</dbReference>
<evidence type="ECO:0000313" key="3">
    <source>
        <dbReference type="Proteomes" id="UP001549119"/>
    </source>
</evidence>
<reference evidence="2 3" key="1">
    <citation type="submission" date="2024-06" db="EMBL/GenBank/DDBJ databases">
        <title>Genomics of switchgrass bacterial isolates.</title>
        <authorList>
            <person name="Shade A."/>
        </authorList>
    </citation>
    <scope>NUCLEOTIDE SEQUENCE [LARGE SCALE GENOMIC DNA]</scope>
    <source>
        <strain evidence="2 3">PvP084</strain>
    </source>
</reference>
<proteinExistence type="predicted"/>
<comment type="caution">
    <text evidence="2">The sequence shown here is derived from an EMBL/GenBank/DDBJ whole genome shotgun (WGS) entry which is preliminary data.</text>
</comment>